<dbReference type="RefSeq" id="WP_057747548.1">
    <property type="nucleotide sequence ID" value="NZ_LJYG01000061.1"/>
</dbReference>
<sequence length="266" mass="30760">MIGLLKDYVKARLLDNDFMISGTSKEEELREFFRDLFPVVTDKKLIRLGGLADGGYLVPDDLDGCVGCFSPGVYNVSDFELGLAERGIPCFLADFSVDAPAIHNDLLDFEKKFLGNENNAKFMTLENWMSRKGPHIGDLILQMDIEGGEYEVLIETSWEYLKRFRIIIIEFHSLDRILNPIGLKLIGAVFKKITKHFDVVHIHPNNYFKPIEYRNFKVPPTMEFSFLRKDRASRRTPARRFPHDLDRRNVANRDDVVLPKCWFAPE</sequence>
<reference evidence="2 3" key="1">
    <citation type="submission" date="2015-09" db="EMBL/GenBank/DDBJ databases">
        <title>Draft Genome Sequence of Bradyrhizobium manausense Strain BR 3351T, a Novel Symbiotic Nitrogen-Fixing Alphaproteobacterium Isolated from Brazilian Amazon Rain Forest.</title>
        <authorList>
            <person name="De Araujo J.L."/>
            <person name="Zilli J.E."/>
        </authorList>
    </citation>
    <scope>NUCLEOTIDE SEQUENCE [LARGE SCALE GENOMIC DNA]</scope>
    <source>
        <strain evidence="2 3">BR3351</strain>
    </source>
</reference>
<evidence type="ECO:0000313" key="3">
    <source>
        <dbReference type="Proteomes" id="UP000051936"/>
    </source>
</evidence>
<evidence type="ECO:0000313" key="2">
    <source>
        <dbReference type="EMBL" id="KRQ12988.1"/>
    </source>
</evidence>
<dbReference type="Pfam" id="PF05050">
    <property type="entry name" value="Methyltransf_21"/>
    <property type="match status" value="1"/>
</dbReference>
<organism evidence="2 3">
    <name type="scientific">Bradyrhizobium manausense</name>
    <dbReference type="NCBI Taxonomy" id="989370"/>
    <lineage>
        <taxon>Bacteria</taxon>
        <taxon>Pseudomonadati</taxon>
        <taxon>Pseudomonadota</taxon>
        <taxon>Alphaproteobacteria</taxon>
        <taxon>Hyphomicrobiales</taxon>
        <taxon>Nitrobacteraceae</taxon>
        <taxon>Bradyrhizobium</taxon>
    </lineage>
</organism>
<evidence type="ECO:0000259" key="1">
    <source>
        <dbReference type="Pfam" id="PF05050"/>
    </source>
</evidence>
<accession>A0A0R3E008</accession>
<feature type="domain" description="Methyltransferase FkbM" evidence="1">
    <location>
        <begin position="140"/>
        <end position="173"/>
    </location>
</feature>
<proteinExistence type="predicted"/>
<keyword evidence="3" id="KW-1185">Reference proteome</keyword>
<protein>
    <recommendedName>
        <fullName evidence="1">Methyltransferase FkbM domain-containing protein</fullName>
    </recommendedName>
</protein>
<comment type="caution">
    <text evidence="2">The sequence shown here is derived from an EMBL/GenBank/DDBJ whole genome shotgun (WGS) entry which is preliminary data.</text>
</comment>
<dbReference type="InterPro" id="IPR006342">
    <property type="entry name" value="FkbM_mtfrase"/>
</dbReference>
<name>A0A0R3E008_9BRAD</name>
<dbReference type="Proteomes" id="UP000051936">
    <property type="component" value="Unassembled WGS sequence"/>
</dbReference>
<gene>
    <name evidence="2" type="ORF">AOQ71_15565</name>
</gene>
<dbReference type="STRING" id="989370.AOQ71_15565"/>
<dbReference type="OrthoDB" id="6310850at2"/>
<dbReference type="AlphaFoldDB" id="A0A0R3E008"/>
<dbReference type="EMBL" id="LJYG01000061">
    <property type="protein sequence ID" value="KRQ12988.1"/>
    <property type="molecule type" value="Genomic_DNA"/>
</dbReference>